<proteinExistence type="predicted"/>
<accession>A0A812NGE4</accession>
<evidence type="ECO:0000256" key="1">
    <source>
        <dbReference type="SAM" id="MobiDB-lite"/>
    </source>
</evidence>
<comment type="caution">
    <text evidence="3">The sequence shown here is derived from an EMBL/GenBank/DDBJ whole genome shotgun (WGS) entry which is preliminary data.</text>
</comment>
<evidence type="ECO:0000256" key="2">
    <source>
        <dbReference type="SAM" id="Phobius"/>
    </source>
</evidence>
<evidence type="ECO:0000313" key="3">
    <source>
        <dbReference type="EMBL" id="CAE7315603.1"/>
    </source>
</evidence>
<protein>
    <submittedName>
        <fullName evidence="3">Uncharacterized protein</fullName>
    </submittedName>
</protein>
<dbReference type="AlphaFoldDB" id="A0A812NGE4"/>
<keyword evidence="2" id="KW-0472">Membrane</keyword>
<organism evidence="3 4">
    <name type="scientific">Symbiodinium natans</name>
    <dbReference type="NCBI Taxonomy" id="878477"/>
    <lineage>
        <taxon>Eukaryota</taxon>
        <taxon>Sar</taxon>
        <taxon>Alveolata</taxon>
        <taxon>Dinophyceae</taxon>
        <taxon>Suessiales</taxon>
        <taxon>Symbiodiniaceae</taxon>
        <taxon>Symbiodinium</taxon>
    </lineage>
</organism>
<keyword evidence="4" id="KW-1185">Reference proteome</keyword>
<reference evidence="3" key="1">
    <citation type="submission" date="2021-02" db="EMBL/GenBank/DDBJ databases">
        <authorList>
            <person name="Dougan E. K."/>
            <person name="Rhodes N."/>
            <person name="Thang M."/>
            <person name="Chan C."/>
        </authorList>
    </citation>
    <scope>NUCLEOTIDE SEQUENCE</scope>
</reference>
<keyword evidence="2" id="KW-1133">Transmembrane helix</keyword>
<gene>
    <name evidence="3" type="ORF">SNAT2548_LOCUS16555</name>
</gene>
<keyword evidence="2" id="KW-0812">Transmembrane</keyword>
<dbReference type="Proteomes" id="UP000604046">
    <property type="component" value="Unassembled WGS sequence"/>
</dbReference>
<sequence>MTGTSKGPAYVSLEVTTQCDDDAAEMEMGYQHLPFSQRVARRRRRQARYPSVKSKLIAGVAAACIVGAFVLWAWASVLLLQRLSSMRFPKVQEEAVPAMAEDVRPRMGPDPEWPALPAPPA</sequence>
<feature type="transmembrane region" description="Helical" evidence="2">
    <location>
        <begin position="56"/>
        <end position="80"/>
    </location>
</feature>
<name>A0A812NGE4_9DINO</name>
<dbReference type="OrthoDB" id="10485670at2759"/>
<feature type="region of interest" description="Disordered" evidence="1">
    <location>
        <begin position="101"/>
        <end position="121"/>
    </location>
</feature>
<feature type="compositionally biased region" description="Pro residues" evidence="1">
    <location>
        <begin position="111"/>
        <end position="121"/>
    </location>
</feature>
<evidence type="ECO:0000313" key="4">
    <source>
        <dbReference type="Proteomes" id="UP000604046"/>
    </source>
</evidence>
<dbReference type="EMBL" id="CAJNDS010002084">
    <property type="protein sequence ID" value="CAE7315603.1"/>
    <property type="molecule type" value="Genomic_DNA"/>
</dbReference>